<keyword evidence="12" id="KW-1185">Reference proteome</keyword>
<keyword evidence="4 9" id="KW-0812">Transmembrane</keyword>
<feature type="transmembrane region" description="Helical" evidence="9">
    <location>
        <begin position="369"/>
        <end position="391"/>
    </location>
</feature>
<feature type="region of interest" description="Disordered" evidence="8">
    <location>
        <begin position="550"/>
        <end position="569"/>
    </location>
</feature>
<dbReference type="SUPFAM" id="SSF103473">
    <property type="entry name" value="MFS general substrate transporter"/>
    <property type="match status" value="1"/>
</dbReference>
<evidence type="ECO:0000256" key="9">
    <source>
        <dbReference type="SAM" id="Phobius"/>
    </source>
</evidence>
<dbReference type="NCBIfam" id="TIGR00879">
    <property type="entry name" value="SP"/>
    <property type="match status" value="1"/>
</dbReference>
<dbReference type="InterPro" id="IPR050360">
    <property type="entry name" value="MFS_Sugar_Transporters"/>
</dbReference>
<feature type="transmembrane region" description="Helical" evidence="9">
    <location>
        <begin position="175"/>
        <end position="194"/>
    </location>
</feature>
<proteinExistence type="inferred from homology"/>
<feature type="transmembrane region" description="Helical" evidence="9">
    <location>
        <begin position="397"/>
        <end position="419"/>
    </location>
</feature>
<keyword evidence="6 9" id="KW-0472">Membrane</keyword>
<dbReference type="Proteomes" id="UP000178129">
    <property type="component" value="Unassembled WGS sequence"/>
</dbReference>
<dbReference type="InterPro" id="IPR003663">
    <property type="entry name" value="Sugar/inositol_transpt"/>
</dbReference>
<feature type="domain" description="Major facilitator superfamily (MFS) profile" evidence="10">
    <location>
        <begin position="35"/>
        <end position="493"/>
    </location>
</feature>
<feature type="transmembrane region" description="Helical" evidence="9">
    <location>
        <begin position="83"/>
        <end position="105"/>
    </location>
</feature>
<dbReference type="PANTHER" id="PTHR48022:SF29">
    <property type="entry name" value="SUGAR TRANSPORTER, PUTATIVE (AFU_ORTHOLOGUE AFUA_6G14500)-RELATED"/>
    <property type="match status" value="1"/>
</dbReference>
<evidence type="ECO:0000256" key="5">
    <source>
        <dbReference type="ARBA" id="ARBA00022989"/>
    </source>
</evidence>
<dbReference type="EMBL" id="FJUW01000007">
    <property type="protein sequence ID" value="CZS93892.1"/>
    <property type="molecule type" value="Genomic_DNA"/>
</dbReference>
<dbReference type="AlphaFoldDB" id="A0A1E1K7B8"/>
<accession>A0A1E1K7B8</accession>
<evidence type="ECO:0000256" key="7">
    <source>
        <dbReference type="RuleBase" id="RU003346"/>
    </source>
</evidence>
<dbReference type="GO" id="GO:0016020">
    <property type="term" value="C:membrane"/>
    <property type="evidence" value="ECO:0007669"/>
    <property type="project" value="UniProtKB-SubCell"/>
</dbReference>
<sequence length="569" mass="64405">MVVATEADPVLTRLVDADKVPWYKKKNLRNLYFLLFPTCMGIEITSGFDSQLINSLQGVDSWKNYFGDCQKVMVKKKMETVCFSSSLTGIIGACYALGAICSLPFVPMFNQRFGRRWSIFFGSAVSIFGAVLQGASQNLPMYIIARMILGFGIPFCIIAGSAMLGELSYPKERPFMTALFNASYFIGSLTAAGITMRTALMKDNGKSSDLAWRIPSYLQLVPSMVQLLLVFFLPESPRYLVSKDRREDAFKILAHYHSEGDQNSLFVKAEIAQIETTIKMEMDASKQTYLDLFRTAGMRRRALLAVAIGFFTQWSGNTLISYYFLRVLDMLGVKNSHTKQVINVGYTAWGLVNATSIALVVTRFPRRRMFLVCTLGMFACYFGWTICMGLYLEGGSVNRAAGIMAIFFIFAYSPMYNVGYNSLTYTYLVEIFPYAERTRGLAFFQFWSRGANFFSTFVNPIGLEAITWKYLIVFVVWVLFESFVVYFLFPETYNRTLEELSFIYEGQEVQNQQSMATEKYIQAQEFEVGYDGRELPTDRPAPIEMVDVAQPEAPQATAQATTTESKKIN</sequence>
<feature type="transmembrane region" description="Helical" evidence="9">
    <location>
        <begin position="302"/>
        <end position="324"/>
    </location>
</feature>
<evidence type="ECO:0000256" key="2">
    <source>
        <dbReference type="ARBA" id="ARBA00010992"/>
    </source>
</evidence>
<dbReference type="InterPro" id="IPR036259">
    <property type="entry name" value="MFS_trans_sf"/>
</dbReference>
<feature type="transmembrane region" description="Helical" evidence="9">
    <location>
        <begin position="440"/>
        <end position="458"/>
    </location>
</feature>
<dbReference type="InParanoid" id="A0A1E1K7B8"/>
<feature type="transmembrane region" description="Helical" evidence="9">
    <location>
        <begin position="117"/>
        <end position="135"/>
    </location>
</feature>
<evidence type="ECO:0000256" key="3">
    <source>
        <dbReference type="ARBA" id="ARBA00022448"/>
    </source>
</evidence>
<comment type="subcellular location">
    <subcellularLocation>
        <location evidence="1">Membrane</location>
        <topology evidence="1">Multi-pass membrane protein</topology>
    </subcellularLocation>
</comment>
<keyword evidence="5 9" id="KW-1133">Transmembrane helix</keyword>
<dbReference type="FunFam" id="1.20.1250.20:FF:000117">
    <property type="entry name" value="MFS hexose transporter"/>
    <property type="match status" value="1"/>
</dbReference>
<dbReference type="PANTHER" id="PTHR48022">
    <property type="entry name" value="PLASTIDIC GLUCOSE TRANSPORTER 4"/>
    <property type="match status" value="1"/>
</dbReference>
<comment type="similarity">
    <text evidence="2 7">Belongs to the major facilitator superfamily. Sugar transporter (TC 2.A.1.1) family.</text>
</comment>
<feature type="transmembrane region" description="Helical" evidence="9">
    <location>
        <begin position="470"/>
        <end position="489"/>
    </location>
</feature>
<name>A0A1E1K7B8_9HELO</name>
<evidence type="ECO:0000256" key="8">
    <source>
        <dbReference type="SAM" id="MobiDB-lite"/>
    </source>
</evidence>
<feature type="transmembrane region" description="Helical" evidence="9">
    <location>
        <begin position="344"/>
        <end position="362"/>
    </location>
</feature>
<keyword evidence="3 7" id="KW-0813">Transport</keyword>
<evidence type="ECO:0000313" key="12">
    <source>
        <dbReference type="Proteomes" id="UP000178129"/>
    </source>
</evidence>
<evidence type="ECO:0000259" key="10">
    <source>
        <dbReference type="PROSITE" id="PS50850"/>
    </source>
</evidence>
<dbReference type="GO" id="GO:0005351">
    <property type="term" value="F:carbohydrate:proton symporter activity"/>
    <property type="evidence" value="ECO:0007669"/>
    <property type="project" value="TreeGrafter"/>
</dbReference>
<comment type="caution">
    <text evidence="11">The sequence shown here is derived from an EMBL/GenBank/DDBJ whole genome shotgun (WGS) entry which is preliminary data.</text>
</comment>
<feature type="compositionally biased region" description="Low complexity" evidence="8">
    <location>
        <begin position="550"/>
        <end position="563"/>
    </location>
</feature>
<gene>
    <name evidence="11" type="ORF">RCO7_08060</name>
</gene>
<reference evidence="12" key="1">
    <citation type="submission" date="2016-03" db="EMBL/GenBank/DDBJ databases">
        <authorList>
            <person name="Ploux O."/>
        </authorList>
    </citation>
    <scope>NUCLEOTIDE SEQUENCE [LARGE SCALE GENOMIC DNA]</scope>
    <source>
        <strain evidence="12">UK7</strain>
    </source>
</reference>
<dbReference type="InterPro" id="IPR005828">
    <property type="entry name" value="MFS_sugar_transport-like"/>
</dbReference>
<evidence type="ECO:0000313" key="11">
    <source>
        <dbReference type="EMBL" id="CZS93892.1"/>
    </source>
</evidence>
<dbReference type="PROSITE" id="PS50850">
    <property type="entry name" value="MFS"/>
    <property type="match status" value="1"/>
</dbReference>
<dbReference type="Pfam" id="PF00083">
    <property type="entry name" value="Sugar_tr"/>
    <property type="match status" value="1"/>
</dbReference>
<protein>
    <submittedName>
        <fullName evidence="11">Related to transporter (Major facilitator superfamily)</fullName>
    </submittedName>
</protein>
<dbReference type="InterPro" id="IPR020846">
    <property type="entry name" value="MFS_dom"/>
</dbReference>
<evidence type="ECO:0000256" key="4">
    <source>
        <dbReference type="ARBA" id="ARBA00022692"/>
    </source>
</evidence>
<evidence type="ECO:0000256" key="1">
    <source>
        <dbReference type="ARBA" id="ARBA00004141"/>
    </source>
</evidence>
<dbReference type="Gene3D" id="1.20.1250.20">
    <property type="entry name" value="MFS general substrate transporter like domains"/>
    <property type="match status" value="1"/>
</dbReference>
<organism evidence="11 12">
    <name type="scientific">Rhynchosporium graminicola</name>
    <dbReference type="NCBI Taxonomy" id="2792576"/>
    <lineage>
        <taxon>Eukaryota</taxon>
        <taxon>Fungi</taxon>
        <taxon>Dikarya</taxon>
        <taxon>Ascomycota</taxon>
        <taxon>Pezizomycotina</taxon>
        <taxon>Leotiomycetes</taxon>
        <taxon>Helotiales</taxon>
        <taxon>Ploettnerulaceae</taxon>
        <taxon>Rhynchosporium</taxon>
    </lineage>
</organism>
<feature type="transmembrane region" description="Helical" evidence="9">
    <location>
        <begin position="141"/>
        <end position="163"/>
    </location>
</feature>
<evidence type="ECO:0000256" key="6">
    <source>
        <dbReference type="ARBA" id="ARBA00023136"/>
    </source>
</evidence>